<dbReference type="EMBL" id="PDGH01000026">
    <property type="protein sequence ID" value="POB49797.1"/>
    <property type="molecule type" value="Genomic_DNA"/>
</dbReference>
<evidence type="ECO:0000313" key="3">
    <source>
        <dbReference type="Proteomes" id="UP000237466"/>
    </source>
</evidence>
<comment type="caution">
    <text evidence="2">The sequence shown here is derived from an EMBL/GenBank/DDBJ whole genome shotgun (WGS) entry which is preliminary data.</text>
</comment>
<gene>
    <name evidence="2" type="ORF">CRN52_01795</name>
</gene>
<dbReference type="AlphaFoldDB" id="A0A2S3R7Z3"/>
<protein>
    <recommendedName>
        <fullName evidence="4">DUF2927 domain-containing protein</fullName>
    </recommendedName>
</protein>
<accession>A0A2S3R7Z3</accession>
<dbReference type="Pfam" id="PF11150">
    <property type="entry name" value="DUF2927"/>
    <property type="match status" value="1"/>
</dbReference>
<proteinExistence type="predicted"/>
<name>A0A2S3R7Z3_VIBVL</name>
<dbReference type="Proteomes" id="UP000237466">
    <property type="component" value="Unassembled WGS sequence"/>
</dbReference>
<reference evidence="2 3" key="1">
    <citation type="journal article" date="2018" name="Front. Microbiol.">
        <title>Phylogeny of Vibrio vulnificus from the Analysis of the Core-Genome: Implications for Intra-Species Taxonomy.</title>
        <authorList>
            <person name="Roig F.J."/>
            <person name="Gonzalez-Candelas F."/>
            <person name="Sanjuan E."/>
            <person name="Fouz B."/>
            <person name="Feil E.J."/>
            <person name="Llorens C."/>
            <person name="Baker-Austin C."/>
            <person name="Oliver J.D."/>
            <person name="Danin-Poleg Y."/>
            <person name="Gibas C.J."/>
            <person name="Kashi Y."/>
            <person name="Gulig P.A."/>
            <person name="Morrison S.S."/>
            <person name="Amaro C."/>
        </authorList>
    </citation>
    <scope>NUCLEOTIDE SEQUENCE [LARGE SCALE GENOMIC DNA]</scope>
    <source>
        <strain evidence="2 3">CECT4608</strain>
    </source>
</reference>
<evidence type="ECO:0000256" key="1">
    <source>
        <dbReference type="SAM" id="SignalP"/>
    </source>
</evidence>
<sequence>MNNVWVKPLIGIALMLLTSSTHALEKTWLQPAFVSNAFIQVALRNEYSPGEKKVRKWNTPIRVYVEHQVADKALHESLLKMHLRDLSAITGLSVETTSDKTQANVVWVFTQESSYQSEVKRLMGRKSANNLGSAVCKAGFKTRQSAIYYAAIVIPVDKAREHGKLVACIVEEITQVLGLPNDSDQAYPSIFNDNSPEELLSPLDIVLLKLLYQPEIKTGMSEAEVKPVLSTLLTRFADNGTLSQSVDVATQTELFQFIGY</sequence>
<keyword evidence="1" id="KW-0732">Signal</keyword>
<dbReference type="RefSeq" id="WP_103199705.1">
    <property type="nucleotide sequence ID" value="NZ_PDGH01000026.1"/>
</dbReference>
<dbReference type="InterPro" id="IPR021323">
    <property type="entry name" value="DUF2927"/>
</dbReference>
<evidence type="ECO:0008006" key="4">
    <source>
        <dbReference type="Google" id="ProtNLM"/>
    </source>
</evidence>
<feature type="signal peptide" evidence="1">
    <location>
        <begin position="1"/>
        <end position="23"/>
    </location>
</feature>
<evidence type="ECO:0000313" key="2">
    <source>
        <dbReference type="EMBL" id="POB49797.1"/>
    </source>
</evidence>
<feature type="chain" id="PRO_5015651545" description="DUF2927 domain-containing protein" evidence="1">
    <location>
        <begin position="24"/>
        <end position="260"/>
    </location>
</feature>
<organism evidence="2 3">
    <name type="scientific">Vibrio vulnificus</name>
    <dbReference type="NCBI Taxonomy" id="672"/>
    <lineage>
        <taxon>Bacteria</taxon>
        <taxon>Pseudomonadati</taxon>
        <taxon>Pseudomonadota</taxon>
        <taxon>Gammaproteobacteria</taxon>
        <taxon>Vibrionales</taxon>
        <taxon>Vibrionaceae</taxon>
        <taxon>Vibrio</taxon>
    </lineage>
</organism>